<gene>
    <name evidence="4" type="ORF">DFH08DRAFT_797910</name>
</gene>
<dbReference type="InterPro" id="IPR012337">
    <property type="entry name" value="RNaseH-like_sf"/>
</dbReference>
<reference evidence="4" key="1">
    <citation type="submission" date="2023-03" db="EMBL/GenBank/DDBJ databases">
        <title>Massive genome expansion in bonnet fungi (Mycena s.s.) driven by repeated elements and novel gene families across ecological guilds.</title>
        <authorList>
            <consortium name="Lawrence Berkeley National Laboratory"/>
            <person name="Harder C.B."/>
            <person name="Miyauchi S."/>
            <person name="Viragh M."/>
            <person name="Kuo A."/>
            <person name="Thoen E."/>
            <person name="Andreopoulos B."/>
            <person name="Lu D."/>
            <person name="Skrede I."/>
            <person name="Drula E."/>
            <person name="Henrissat B."/>
            <person name="Morin E."/>
            <person name="Kohler A."/>
            <person name="Barry K."/>
            <person name="LaButti K."/>
            <person name="Morin E."/>
            <person name="Salamov A."/>
            <person name="Lipzen A."/>
            <person name="Mereny Z."/>
            <person name="Hegedus B."/>
            <person name="Baldrian P."/>
            <person name="Stursova M."/>
            <person name="Weitz H."/>
            <person name="Taylor A."/>
            <person name="Grigoriev I.V."/>
            <person name="Nagy L.G."/>
            <person name="Martin F."/>
            <person name="Kauserud H."/>
        </authorList>
    </citation>
    <scope>NUCLEOTIDE SEQUENCE</scope>
    <source>
        <strain evidence="4">CBHHK002</strain>
    </source>
</reference>
<dbReference type="GO" id="GO:0005634">
    <property type="term" value="C:nucleus"/>
    <property type="evidence" value="ECO:0007669"/>
    <property type="project" value="TreeGrafter"/>
</dbReference>
<dbReference type="GO" id="GO:0005737">
    <property type="term" value="C:cytoplasm"/>
    <property type="evidence" value="ECO:0007669"/>
    <property type="project" value="TreeGrafter"/>
</dbReference>
<protein>
    <submittedName>
        <fullName evidence="4">Ribonuclease H-like domain-containing protein</fullName>
    </submittedName>
</protein>
<dbReference type="AlphaFoldDB" id="A0AAD7F354"/>
<evidence type="ECO:0000259" key="3">
    <source>
        <dbReference type="Pfam" id="PF01612"/>
    </source>
</evidence>
<dbReference type="Proteomes" id="UP001218218">
    <property type="component" value="Unassembled WGS sequence"/>
</dbReference>
<evidence type="ECO:0000313" key="5">
    <source>
        <dbReference type="Proteomes" id="UP001218218"/>
    </source>
</evidence>
<dbReference type="SUPFAM" id="SSF53098">
    <property type="entry name" value="Ribonuclease H-like"/>
    <property type="match status" value="1"/>
</dbReference>
<dbReference type="GO" id="GO:0006139">
    <property type="term" value="P:nucleobase-containing compound metabolic process"/>
    <property type="evidence" value="ECO:0007669"/>
    <property type="project" value="InterPro"/>
</dbReference>
<dbReference type="EMBL" id="JARIHO010000002">
    <property type="protein sequence ID" value="KAJ7367067.1"/>
    <property type="molecule type" value="Genomic_DNA"/>
</dbReference>
<sequence length="618" mass="68464">MARRRSDSTAYGLGGRILQPTKLFYLLWRPISTALSMRSPDGKITRLGGSIPPHEPFSAGGCDTPPMPFLYWQVYYTAYILSQLAGVSRHQRGFSAGGRISPPGPFQSWRAYCTAGAFSQLAGVSDRLNLSAAGWCIAPPAHFISWQVHHTASGLFLLAGVLHRWRLFFSAGGRIRPPAPFLGWLVYRTASAFSQLAGASHRQRLVSAGGRITPPTWFLSWRVYLTARAFSELAGVSHRQRIFSQLAGALHHQRLVSASGCIAPLAPFLSWQMHHTACAFSQLVDVSRRLHLLSWRMYCTAGVVSRLAGRTITAISQAVESPHQYLILTGGSILPQELFDYTRMGTIISLVRACLGRHSAHAPLAPLPPAPLPRYPTPLFIYIVSLEDAELHLATIPDGAVIGFDLESVEILGRPKLSKAEKRVKLATERREILTFVINWNNVDICLAQIATDGGTFVINLRAIRALPIEFIRICESPNIVKVAAGIFSDGQRLWDSFRLNLRSAASLGLVARLAYPLDLHLGKPYGQEPGLLLIVRHALSFDLPKTLQQSEWDSENLSDAQKEYAAADVHATLQAFRAMHSVIQARGFPVEENWYMFDVIERERFKQGTQTGWKAQC</sequence>
<dbReference type="GO" id="GO:0003676">
    <property type="term" value="F:nucleic acid binding"/>
    <property type="evidence" value="ECO:0007669"/>
    <property type="project" value="InterPro"/>
</dbReference>
<organism evidence="4 5">
    <name type="scientific">Mycena albidolilacea</name>
    <dbReference type="NCBI Taxonomy" id="1033008"/>
    <lineage>
        <taxon>Eukaryota</taxon>
        <taxon>Fungi</taxon>
        <taxon>Dikarya</taxon>
        <taxon>Basidiomycota</taxon>
        <taxon>Agaricomycotina</taxon>
        <taxon>Agaricomycetes</taxon>
        <taxon>Agaricomycetidae</taxon>
        <taxon>Agaricales</taxon>
        <taxon>Marasmiineae</taxon>
        <taxon>Mycenaceae</taxon>
        <taxon>Mycena</taxon>
    </lineage>
</organism>
<evidence type="ECO:0000256" key="1">
    <source>
        <dbReference type="ARBA" id="ARBA00022722"/>
    </source>
</evidence>
<evidence type="ECO:0000256" key="2">
    <source>
        <dbReference type="ARBA" id="ARBA00022801"/>
    </source>
</evidence>
<dbReference type="PANTHER" id="PTHR13620:SF104">
    <property type="entry name" value="EXONUCLEASE 3'-5' DOMAIN-CONTAINING PROTEIN 2"/>
    <property type="match status" value="1"/>
</dbReference>
<dbReference type="Gene3D" id="3.30.420.10">
    <property type="entry name" value="Ribonuclease H-like superfamily/Ribonuclease H"/>
    <property type="match status" value="1"/>
</dbReference>
<dbReference type="GO" id="GO:0008408">
    <property type="term" value="F:3'-5' exonuclease activity"/>
    <property type="evidence" value="ECO:0007669"/>
    <property type="project" value="InterPro"/>
</dbReference>
<dbReference type="InterPro" id="IPR036397">
    <property type="entry name" value="RNaseH_sf"/>
</dbReference>
<keyword evidence="1" id="KW-0540">Nuclease</keyword>
<feature type="domain" description="3'-5' exonuclease" evidence="3">
    <location>
        <begin position="444"/>
        <end position="584"/>
    </location>
</feature>
<dbReference type="InterPro" id="IPR051132">
    <property type="entry name" value="3-5_Exonuclease_domain"/>
</dbReference>
<dbReference type="Pfam" id="PF01612">
    <property type="entry name" value="DNA_pol_A_exo1"/>
    <property type="match status" value="1"/>
</dbReference>
<dbReference type="InterPro" id="IPR002562">
    <property type="entry name" value="3'-5'_exonuclease_dom"/>
</dbReference>
<name>A0AAD7F354_9AGAR</name>
<dbReference type="PANTHER" id="PTHR13620">
    <property type="entry name" value="3-5 EXONUCLEASE"/>
    <property type="match status" value="1"/>
</dbReference>
<accession>A0AAD7F354</accession>
<evidence type="ECO:0000313" key="4">
    <source>
        <dbReference type="EMBL" id="KAJ7367067.1"/>
    </source>
</evidence>
<comment type="caution">
    <text evidence="4">The sequence shown here is derived from an EMBL/GenBank/DDBJ whole genome shotgun (WGS) entry which is preliminary data.</text>
</comment>
<keyword evidence="5" id="KW-1185">Reference proteome</keyword>
<keyword evidence="2" id="KW-0378">Hydrolase</keyword>
<proteinExistence type="predicted"/>